<keyword evidence="2" id="KW-1185">Reference proteome</keyword>
<dbReference type="RefSeq" id="WP_324276857.1">
    <property type="nucleotide sequence ID" value="NZ_CP141261.1"/>
</dbReference>
<protein>
    <recommendedName>
        <fullName evidence="3">Berberine/berberine-like domain-containing protein</fullName>
    </recommendedName>
</protein>
<evidence type="ECO:0000313" key="1">
    <source>
        <dbReference type="EMBL" id="WRL65538.1"/>
    </source>
</evidence>
<gene>
    <name evidence="1" type="ORF">U6N30_08065</name>
</gene>
<sequence length="49" mass="5519">MWPNFGIPHDAVSARRSYDEPTLARLRQVVDTYDPQGVLQAGAYTRAID</sequence>
<dbReference type="Proteomes" id="UP001324287">
    <property type="component" value="Chromosome"/>
</dbReference>
<dbReference type="EMBL" id="CP141261">
    <property type="protein sequence ID" value="WRL65538.1"/>
    <property type="molecule type" value="Genomic_DNA"/>
</dbReference>
<reference evidence="1 2" key="1">
    <citation type="submission" date="2023-12" db="EMBL/GenBank/DDBJ databases">
        <title>Blastococcus brunescens sp. nov., an actonobacterium isolated from sandstone collected in sahara desert.</title>
        <authorList>
            <person name="Gtari M."/>
            <person name="Ghodhbane F."/>
        </authorList>
    </citation>
    <scope>NUCLEOTIDE SEQUENCE [LARGE SCALE GENOMIC DNA]</scope>
    <source>
        <strain evidence="1 2">BMG 8361</strain>
    </source>
</reference>
<accession>A0ABZ1B6U8</accession>
<evidence type="ECO:0008006" key="3">
    <source>
        <dbReference type="Google" id="ProtNLM"/>
    </source>
</evidence>
<proteinExistence type="predicted"/>
<organism evidence="1 2">
    <name type="scientific">Blastococcus brunescens</name>
    <dbReference type="NCBI Taxonomy" id="1564165"/>
    <lineage>
        <taxon>Bacteria</taxon>
        <taxon>Bacillati</taxon>
        <taxon>Actinomycetota</taxon>
        <taxon>Actinomycetes</taxon>
        <taxon>Geodermatophilales</taxon>
        <taxon>Geodermatophilaceae</taxon>
        <taxon>Blastococcus</taxon>
    </lineage>
</organism>
<name>A0ABZ1B6U8_9ACTN</name>
<evidence type="ECO:0000313" key="2">
    <source>
        <dbReference type="Proteomes" id="UP001324287"/>
    </source>
</evidence>